<dbReference type="GO" id="GO:0016491">
    <property type="term" value="F:oxidoreductase activity"/>
    <property type="evidence" value="ECO:0007669"/>
    <property type="project" value="UniProtKB-KW"/>
</dbReference>
<dbReference type="PANTHER" id="PTHR43976:SF16">
    <property type="entry name" value="SHORT-CHAIN DEHYDROGENASE_REDUCTASE FAMILY PROTEIN"/>
    <property type="match status" value="1"/>
</dbReference>
<organism evidence="5 6">
    <name type="scientific">Candidatus Enterococcus palustris</name>
    <dbReference type="NCBI Taxonomy" id="1834189"/>
    <lineage>
        <taxon>Bacteria</taxon>
        <taxon>Bacillati</taxon>
        <taxon>Bacillota</taxon>
        <taxon>Bacilli</taxon>
        <taxon>Lactobacillales</taxon>
        <taxon>Enterococcaceae</taxon>
        <taxon>Enterococcus</taxon>
    </lineage>
</organism>
<gene>
    <name evidence="5" type="ORF">A5821_003427</name>
</gene>
<dbReference type="Proteomes" id="UP000194948">
    <property type="component" value="Chromosome"/>
</dbReference>
<name>A0AAQ3WCE9_9ENTE</name>
<dbReference type="Gene3D" id="3.40.50.720">
    <property type="entry name" value="NAD(P)-binding Rossmann-like Domain"/>
    <property type="match status" value="1"/>
</dbReference>
<proteinExistence type="inferred from homology"/>
<evidence type="ECO:0000256" key="2">
    <source>
        <dbReference type="ARBA" id="ARBA00023002"/>
    </source>
</evidence>
<dbReference type="PRINTS" id="PR00081">
    <property type="entry name" value="GDHRDH"/>
</dbReference>
<keyword evidence="2" id="KW-0560">Oxidoreductase</keyword>
<evidence type="ECO:0000259" key="4">
    <source>
        <dbReference type="SMART" id="SM00822"/>
    </source>
</evidence>
<comment type="similarity">
    <text evidence="1 3">Belongs to the short-chain dehydrogenases/reductases (SDR) family.</text>
</comment>
<dbReference type="EMBL" id="CP147244">
    <property type="protein sequence ID" value="WYK02284.1"/>
    <property type="molecule type" value="Genomic_DNA"/>
</dbReference>
<dbReference type="PROSITE" id="PS00061">
    <property type="entry name" value="ADH_SHORT"/>
    <property type="match status" value="1"/>
</dbReference>
<accession>A0AAQ3WCE9</accession>
<dbReference type="InterPro" id="IPR051911">
    <property type="entry name" value="SDR_oxidoreductase"/>
</dbReference>
<evidence type="ECO:0000256" key="1">
    <source>
        <dbReference type="ARBA" id="ARBA00006484"/>
    </source>
</evidence>
<dbReference type="InterPro" id="IPR036291">
    <property type="entry name" value="NAD(P)-bd_dom_sf"/>
</dbReference>
<dbReference type="RefSeq" id="WP_086312147.1">
    <property type="nucleotide sequence ID" value="NZ_CP147244.1"/>
</dbReference>
<dbReference type="InterPro" id="IPR057326">
    <property type="entry name" value="KR_dom"/>
</dbReference>
<evidence type="ECO:0000313" key="5">
    <source>
        <dbReference type="EMBL" id="WYK02284.1"/>
    </source>
</evidence>
<dbReference type="AlphaFoldDB" id="A0AAQ3WCE9"/>
<dbReference type="InterPro" id="IPR020904">
    <property type="entry name" value="Sc_DH/Rdtase_CS"/>
</dbReference>
<evidence type="ECO:0000313" key="6">
    <source>
        <dbReference type="Proteomes" id="UP000194948"/>
    </source>
</evidence>
<dbReference type="InterPro" id="IPR002347">
    <property type="entry name" value="SDR_fam"/>
</dbReference>
<sequence length="284" mass="31357">MSKKVWLITGGSKGLGLDLTKALLHNGHQVVTTSRDKETLIQKVGSESASFLPVSLSLTDEKDIKRVVESAVEKFGRIDVLVNNAGYMVAGAVEDLTDQEVRMCFDINVFGTLNMMRAVMPVMRQQETGYILNTSSISGLYAGAFESTYAGTKFAINGITQAFADEVKPFGIHVINVAPGYLRTEFLSEDSYMMSQKISDPYKKSVEERLGFVAAMNGNQAGDPKKVAALYMEIVEMDEPPLELMVGSDAYEVALNRSNEKILMTEKYKKLSESVDYIKKEEAK</sequence>
<feature type="domain" description="Ketoreductase" evidence="4">
    <location>
        <begin position="4"/>
        <end position="180"/>
    </location>
</feature>
<dbReference type="SUPFAM" id="SSF51735">
    <property type="entry name" value="NAD(P)-binding Rossmann-fold domains"/>
    <property type="match status" value="1"/>
</dbReference>
<evidence type="ECO:0000256" key="3">
    <source>
        <dbReference type="RuleBase" id="RU000363"/>
    </source>
</evidence>
<dbReference type="SMART" id="SM00822">
    <property type="entry name" value="PKS_KR"/>
    <property type="match status" value="1"/>
</dbReference>
<dbReference type="PRINTS" id="PR00080">
    <property type="entry name" value="SDRFAMILY"/>
</dbReference>
<dbReference type="PANTHER" id="PTHR43976">
    <property type="entry name" value="SHORT CHAIN DEHYDROGENASE"/>
    <property type="match status" value="1"/>
</dbReference>
<dbReference type="CDD" id="cd05374">
    <property type="entry name" value="17beta-HSD-like_SDR_c"/>
    <property type="match status" value="1"/>
</dbReference>
<keyword evidence="6" id="KW-1185">Reference proteome</keyword>
<dbReference type="Pfam" id="PF00106">
    <property type="entry name" value="adh_short"/>
    <property type="match status" value="1"/>
</dbReference>
<reference evidence="5 6" key="2">
    <citation type="submission" date="2024-03" db="EMBL/GenBank/DDBJ databases">
        <title>The Genome Sequence of Enterococcus sp. DIV0205d.</title>
        <authorList>
            <consortium name="The Broad Institute Genomics Platform"/>
            <consortium name="The Broad Institute Microbial Omics Core"/>
            <consortium name="The Broad Institute Genomic Center for Infectious Diseases"/>
            <person name="Earl A."/>
            <person name="Manson A."/>
            <person name="Gilmore M."/>
            <person name="Schwartman J."/>
            <person name="Shea T."/>
            <person name="Abouelleil A."/>
            <person name="Cao P."/>
            <person name="Chapman S."/>
            <person name="Cusick C."/>
            <person name="Young S."/>
            <person name="Neafsey D."/>
            <person name="Nusbaum C."/>
            <person name="Birren B."/>
        </authorList>
    </citation>
    <scope>NUCLEOTIDE SEQUENCE [LARGE SCALE GENOMIC DNA]</scope>
    <source>
        <strain evidence="5 6">7F3_DIV0205</strain>
    </source>
</reference>
<reference evidence="6" key="1">
    <citation type="submission" date="2017-05" db="EMBL/GenBank/DDBJ databases">
        <title>The Genome Sequence of EEnterococcus faecalis 9F2_4866.</title>
        <authorList>
            <consortium name="The Broad Institute Genomics Platform"/>
            <consortium name="The Broad Institute Genomic Center for Infectious Diseases"/>
            <person name="Earl A."/>
            <person name="Manson A."/>
            <person name="Schwartman J."/>
            <person name="Gilmore M."/>
            <person name="Abouelleil A."/>
            <person name="Cao P."/>
            <person name="Chapman S."/>
            <person name="Cusick C."/>
            <person name="Shea T."/>
            <person name="Young S."/>
            <person name="Neafsey D."/>
            <person name="Nusbaum C."/>
            <person name="Birren B."/>
        </authorList>
    </citation>
    <scope>NUCLEOTIDE SEQUENCE [LARGE SCALE GENOMIC DNA]</scope>
    <source>
        <strain evidence="6">7F3_DIV0205</strain>
    </source>
</reference>
<protein>
    <recommendedName>
        <fullName evidence="4">Ketoreductase domain-containing protein</fullName>
    </recommendedName>
</protein>